<evidence type="ECO:0000256" key="1">
    <source>
        <dbReference type="SAM" id="MobiDB-lite"/>
    </source>
</evidence>
<feature type="compositionally biased region" description="Acidic residues" evidence="1">
    <location>
        <begin position="26"/>
        <end position="39"/>
    </location>
</feature>
<organism evidence="2 3">
    <name type="scientific">Ditylenchus destructor</name>
    <dbReference type="NCBI Taxonomy" id="166010"/>
    <lineage>
        <taxon>Eukaryota</taxon>
        <taxon>Metazoa</taxon>
        <taxon>Ecdysozoa</taxon>
        <taxon>Nematoda</taxon>
        <taxon>Chromadorea</taxon>
        <taxon>Rhabditida</taxon>
        <taxon>Tylenchina</taxon>
        <taxon>Tylenchomorpha</taxon>
        <taxon>Sphaerularioidea</taxon>
        <taxon>Anguinidae</taxon>
        <taxon>Anguininae</taxon>
        <taxon>Ditylenchus</taxon>
    </lineage>
</organism>
<gene>
    <name evidence="2" type="ORF">DdX_09927</name>
</gene>
<dbReference type="EMBL" id="JAKKPZ010000020">
    <property type="protein sequence ID" value="KAI1711965.1"/>
    <property type="molecule type" value="Genomic_DNA"/>
</dbReference>
<dbReference type="Proteomes" id="UP001201812">
    <property type="component" value="Unassembled WGS sequence"/>
</dbReference>
<comment type="caution">
    <text evidence="2">The sequence shown here is derived from an EMBL/GenBank/DDBJ whole genome shotgun (WGS) entry which is preliminary data.</text>
</comment>
<accession>A0AAD4N060</accession>
<name>A0AAD4N060_9BILA</name>
<keyword evidence="3" id="KW-1185">Reference proteome</keyword>
<sequence length="189" mass="21676">MASAREQLQQLQKAQKRARLPTADESILEEDSAASDDQENREPVQFQRGTTIRGGTCLWYHEFRFLRTLKNGKWFRCEQRTCKATLFLEDMENLTGFLGPNDHNHCAAPSRQQAEANRQAMKEQIQANPRAKPFRLRAQGRANVDDEVFERMGADEALDKMGRRDYLALQLIDVDKQVDTTAVDDESAM</sequence>
<evidence type="ECO:0008006" key="4">
    <source>
        <dbReference type="Google" id="ProtNLM"/>
    </source>
</evidence>
<protein>
    <recommendedName>
        <fullName evidence="4">FLYWCH-type domain-containing protein</fullName>
    </recommendedName>
</protein>
<evidence type="ECO:0000313" key="2">
    <source>
        <dbReference type="EMBL" id="KAI1711965.1"/>
    </source>
</evidence>
<dbReference type="AlphaFoldDB" id="A0AAD4N060"/>
<feature type="compositionally biased region" description="Low complexity" evidence="1">
    <location>
        <begin position="1"/>
        <end position="13"/>
    </location>
</feature>
<feature type="region of interest" description="Disordered" evidence="1">
    <location>
        <begin position="1"/>
        <end position="47"/>
    </location>
</feature>
<proteinExistence type="predicted"/>
<dbReference type="Gene3D" id="2.20.25.240">
    <property type="match status" value="1"/>
</dbReference>
<evidence type="ECO:0000313" key="3">
    <source>
        <dbReference type="Proteomes" id="UP001201812"/>
    </source>
</evidence>
<reference evidence="2" key="1">
    <citation type="submission" date="2022-01" db="EMBL/GenBank/DDBJ databases">
        <title>Genome Sequence Resource for Two Populations of Ditylenchus destructor, the Migratory Endoparasitic Phytonematode.</title>
        <authorList>
            <person name="Zhang H."/>
            <person name="Lin R."/>
            <person name="Xie B."/>
        </authorList>
    </citation>
    <scope>NUCLEOTIDE SEQUENCE</scope>
    <source>
        <strain evidence="2">BazhouSP</strain>
    </source>
</reference>